<name>A0A0A9CHR0_ARUDO</name>
<protein>
    <submittedName>
        <fullName evidence="1">Uncharacterized protein</fullName>
    </submittedName>
</protein>
<dbReference type="EMBL" id="GBRH01223897">
    <property type="protein sequence ID" value="JAD73998.1"/>
    <property type="molecule type" value="Transcribed_RNA"/>
</dbReference>
<evidence type="ECO:0000313" key="1">
    <source>
        <dbReference type="EMBL" id="JAD73998.1"/>
    </source>
</evidence>
<dbReference type="AlphaFoldDB" id="A0A0A9CHR0"/>
<sequence length="27" mass="2827">MSALLLQGMPSMAANRLQHQGSTPSLS</sequence>
<proteinExistence type="predicted"/>
<organism evidence="1">
    <name type="scientific">Arundo donax</name>
    <name type="common">Giant reed</name>
    <name type="synonym">Donax arundinaceus</name>
    <dbReference type="NCBI Taxonomy" id="35708"/>
    <lineage>
        <taxon>Eukaryota</taxon>
        <taxon>Viridiplantae</taxon>
        <taxon>Streptophyta</taxon>
        <taxon>Embryophyta</taxon>
        <taxon>Tracheophyta</taxon>
        <taxon>Spermatophyta</taxon>
        <taxon>Magnoliopsida</taxon>
        <taxon>Liliopsida</taxon>
        <taxon>Poales</taxon>
        <taxon>Poaceae</taxon>
        <taxon>PACMAD clade</taxon>
        <taxon>Arundinoideae</taxon>
        <taxon>Arundineae</taxon>
        <taxon>Arundo</taxon>
    </lineage>
</organism>
<reference evidence="1" key="2">
    <citation type="journal article" date="2015" name="Data Brief">
        <title>Shoot transcriptome of the giant reed, Arundo donax.</title>
        <authorList>
            <person name="Barrero R.A."/>
            <person name="Guerrero F.D."/>
            <person name="Moolhuijzen P."/>
            <person name="Goolsby J.A."/>
            <person name="Tidwell J."/>
            <person name="Bellgard S.E."/>
            <person name="Bellgard M.I."/>
        </authorList>
    </citation>
    <scope>NUCLEOTIDE SEQUENCE</scope>
    <source>
        <tissue evidence="1">Shoot tissue taken approximately 20 cm above the soil surface</tissue>
    </source>
</reference>
<accession>A0A0A9CHR0</accession>
<reference evidence="1" key="1">
    <citation type="submission" date="2014-09" db="EMBL/GenBank/DDBJ databases">
        <authorList>
            <person name="Magalhaes I.L.F."/>
            <person name="Oliveira U."/>
            <person name="Santos F.R."/>
            <person name="Vidigal T.H.D.A."/>
            <person name="Brescovit A.D."/>
            <person name="Santos A.J."/>
        </authorList>
    </citation>
    <scope>NUCLEOTIDE SEQUENCE</scope>
    <source>
        <tissue evidence="1">Shoot tissue taken approximately 20 cm above the soil surface</tissue>
    </source>
</reference>